<keyword evidence="3" id="KW-1185">Reference proteome</keyword>
<organism evidence="2 3">
    <name type="scientific">Acaromyces ingoldii</name>
    <dbReference type="NCBI Taxonomy" id="215250"/>
    <lineage>
        <taxon>Eukaryota</taxon>
        <taxon>Fungi</taxon>
        <taxon>Dikarya</taxon>
        <taxon>Basidiomycota</taxon>
        <taxon>Ustilaginomycotina</taxon>
        <taxon>Exobasidiomycetes</taxon>
        <taxon>Exobasidiales</taxon>
        <taxon>Cryptobasidiaceae</taxon>
        <taxon>Acaromyces</taxon>
    </lineage>
</organism>
<dbReference type="GeneID" id="37047511"/>
<feature type="region of interest" description="Disordered" evidence="1">
    <location>
        <begin position="489"/>
        <end position="601"/>
    </location>
</feature>
<feature type="compositionally biased region" description="Basic and acidic residues" evidence="1">
    <location>
        <begin position="373"/>
        <end position="383"/>
    </location>
</feature>
<evidence type="ECO:0000313" key="2">
    <source>
        <dbReference type="EMBL" id="PWN91105.1"/>
    </source>
</evidence>
<feature type="compositionally biased region" description="Polar residues" evidence="1">
    <location>
        <begin position="771"/>
        <end position="787"/>
    </location>
</feature>
<dbReference type="EMBL" id="KZ819635">
    <property type="protein sequence ID" value="PWN91105.1"/>
    <property type="molecule type" value="Genomic_DNA"/>
</dbReference>
<feature type="compositionally biased region" description="Low complexity" evidence="1">
    <location>
        <begin position="82"/>
        <end position="91"/>
    </location>
</feature>
<name>A0A316YTN0_9BASI</name>
<protein>
    <submittedName>
        <fullName evidence="2">Uncharacterized protein</fullName>
    </submittedName>
</protein>
<feature type="region of interest" description="Disordered" evidence="1">
    <location>
        <begin position="323"/>
        <end position="398"/>
    </location>
</feature>
<dbReference type="Proteomes" id="UP000245768">
    <property type="component" value="Unassembled WGS sequence"/>
</dbReference>
<feature type="compositionally biased region" description="Polar residues" evidence="1">
    <location>
        <begin position="203"/>
        <end position="219"/>
    </location>
</feature>
<gene>
    <name evidence="2" type="ORF">FA10DRAFT_60071</name>
</gene>
<sequence>MRAEHCPDEAELTVLITHRVNDFLMPLFEGLVYEHNKKAHEHDEEANKHDEDANKIYKVFAEWREGEGFKYTVKKVEQEASESVEGASGSGTAHDFPASDAPVSQGKKKVIKTLYEIDEETWVRRALAEGFETKEANGYPQHEVGKHPTALLQKRALRASNSDGRSTRPASTSTDSNRNQKDKSCGEEHGSKQQSLEKRGCVQSRTTSPPRGQSTTPLQPGQKLPDLSPIDWTKDQDQAAEGSVKDLVNDDYKQRLEASVNARQSIVFDHVFTLEREALYFDVEVEAFYENHEKLYKLEGKQIAQLDGGDWSYKNHMVLREGEASGSGTAHEQPSLAKRGFTQSRPVPPPPSQTELPNRGQSSPVRRTTSSVHRRELPVRRSESAVGPQTHRQSKESEEVQMISEADAAADTLFTEEVRRSLEEKMKHRTTFLWGARLESSSLAKRFDQELRHLLKTDYKDFEFVYPKEKKSFVGILRGLDYRCLLRPRTGNKPVASGAETTSGITLPGSQRQEGEPSTSYSPDQWNRRSTAEASSSTTRGRHCAVRNGVKSHARAPGSPSSEGRKFISGSHARLSPDHHPLRHDRGAALGSSAKKPARNEKGFETRFAKRGACCSSDTVSEPVSEPVSGPVWQPPDHSVAGTESVGGLDDPFEIWKSQNTREIKTAIENANQNKEAILNVESPFDDPETTNKFRTDVWSWARKERFTILKERKSRRTDLGPYRYRATLQTDPSMDATCSETAERPREMPPLETDDEEEGESSTQDRSKAWATSPSRATKGKTTPSRSLRKSRGE</sequence>
<dbReference type="RefSeq" id="XP_025378303.1">
    <property type="nucleotide sequence ID" value="XM_025525595.1"/>
</dbReference>
<feature type="compositionally biased region" description="Basic residues" evidence="1">
    <location>
        <begin position="540"/>
        <end position="554"/>
    </location>
</feature>
<feature type="compositionally biased region" description="Basic and acidic residues" evidence="1">
    <location>
        <begin position="575"/>
        <end position="587"/>
    </location>
</feature>
<feature type="region of interest" description="Disordered" evidence="1">
    <location>
        <begin position="82"/>
        <end position="105"/>
    </location>
</feature>
<feature type="compositionally biased region" description="Polar residues" evidence="1">
    <location>
        <begin position="353"/>
        <end position="371"/>
    </location>
</feature>
<feature type="region of interest" description="Disordered" evidence="1">
    <location>
        <begin position="157"/>
        <end position="230"/>
    </location>
</feature>
<feature type="region of interest" description="Disordered" evidence="1">
    <location>
        <begin position="724"/>
        <end position="795"/>
    </location>
</feature>
<feature type="compositionally biased region" description="Basic and acidic residues" evidence="1">
    <location>
        <begin position="178"/>
        <end position="200"/>
    </location>
</feature>
<evidence type="ECO:0000256" key="1">
    <source>
        <dbReference type="SAM" id="MobiDB-lite"/>
    </source>
</evidence>
<reference evidence="2 3" key="1">
    <citation type="journal article" date="2018" name="Mol. Biol. Evol.">
        <title>Broad Genomic Sampling Reveals a Smut Pathogenic Ancestry of the Fungal Clade Ustilaginomycotina.</title>
        <authorList>
            <person name="Kijpornyongpan T."/>
            <person name="Mondo S.J."/>
            <person name="Barry K."/>
            <person name="Sandor L."/>
            <person name="Lee J."/>
            <person name="Lipzen A."/>
            <person name="Pangilinan J."/>
            <person name="LaButti K."/>
            <person name="Hainaut M."/>
            <person name="Henrissat B."/>
            <person name="Grigoriev I.V."/>
            <person name="Spatafora J.W."/>
            <person name="Aime M.C."/>
        </authorList>
    </citation>
    <scope>NUCLEOTIDE SEQUENCE [LARGE SCALE GENOMIC DNA]</scope>
    <source>
        <strain evidence="2 3">MCA 4198</strain>
    </source>
</reference>
<feature type="compositionally biased region" description="Polar residues" evidence="1">
    <location>
        <begin position="728"/>
        <end position="741"/>
    </location>
</feature>
<proteinExistence type="predicted"/>
<accession>A0A316YTN0</accession>
<feature type="compositionally biased region" description="Polar residues" evidence="1">
    <location>
        <begin position="499"/>
        <end position="525"/>
    </location>
</feature>
<dbReference type="InParanoid" id="A0A316YTN0"/>
<evidence type="ECO:0000313" key="3">
    <source>
        <dbReference type="Proteomes" id="UP000245768"/>
    </source>
</evidence>
<dbReference type="AlphaFoldDB" id="A0A316YTN0"/>
<feature type="compositionally biased region" description="Polar residues" evidence="1">
    <location>
        <begin position="159"/>
        <end position="177"/>
    </location>
</feature>